<keyword evidence="5" id="KW-1185">Reference proteome</keyword>
<evidence type="ECO:0000313" key="5">
    <source>
        <dbReference type="Proteomes" id="UP000541810"/>
    </source>
</evidence>
<dbReference type="PANTHER" id="PTHR43165:SF1">
    <property type="entry name" value="PHOSPHODIESTERASE MJ0936"/>
    <property type="match status" value="1"/>
</dbReference>
<comment type="caution">
    <text evidence="4">The sequence shown here is derived from an EMBL/GenBank/DDBJ whole genome shotgun (WGS) entry which is preliminary data.</text>
</comment>
<feature type="domain" description="Calcineurin-like phosphoesterase" evidence="3">
    <location>
        <begin position="18"/>
        <end position="185"/>
    </location>
</feature>
<dbReference type="PANTHER" id="PTHR43165">
    <property type="entry name" value="METALLOPHOSPHOESTERASE"/>
    <property type="match status" value="1"/>
</dbReference>
<dbReference type="InterPro" id="IPR000979">
    <property type="entry name" value="Phosphodiesterase_MJ0936/Vps29"/>
</dbReference>
<dbReference type="Proteomes" id="UP000541810">
    <property type="component" value="Unassembled WGS sequence"/>
</dbReference>
<accession>A0A7X0H7D1</accession>
<dbReference type="InterPro" id="IPR029052">
    <property type="entry name" value="Metallo-depent_PP-like"/>
</dbReference>
<dbReference type="Pfam" id="PF12850">
    <property type="entry name" value="Metallophos_2"/>
    <property type="match status" value="1"/>
</dbReference>
<dbReference type="InterPro" id="IPR024654">
    <property type="entry name" value="Calcineurin-like_PHP_lpxH"/>
</dbReference>
<dbReference type="SUPFAM" id="SSF56300">
    <property type="entry name" value="Metallo-dependent phosphatases"/>
    <property type="match status" value="1"/>
</dbReference>
<evidence type="ECO:0000256" key="1">
    <source>
        <dbReference type="ARBA" id="ARBA00008950"/>
    </source>
</evidence>
<dbReference type="EC" id="3.1.4.-" evidence="2"/>
<gene>
    <name evidence="4" type="ORF">HNQ40_002193</name>
</gene>
<evidence type="ECO:0000259" key="3">
    <source>
        <dbReference type="Pfam" id="PF12850"/>
    </source>
</evidence>
<dbReference type="EMBL" id="JACHGY010000001">
    <property type="protein sequence ID" value="MBB6430387.1"/>
    <property type="molecule type" value="Genomic_DNA"/>
</dbReference>
<dbReference type="RefSeq" id="WP_184677905.1">
    <property type="nucleotide sequence ID" value="NZ_JACHGY010000001.1"/>
</dbReference>
<evidence type="ECO:0000256" key="2">
    <source>
        <dbReference type="RuleBase" id="RU362039"/>
    </source>
</evidence>
<dbReference type="GO" id="GO:0016787">
    <property type="term" value="F:hydrolase activity"/>
    <property type="evidence" value="ECO:0007669"/>
    <property type="project" value="UniProtKB-UniRule"/>
</dbReference>
<organism evidence="4 5">
    <name type="scientific">Algisphaera agarilytica</name>
    <dbReference type="NCBI Taxonomy" id="1385975"/>
    <lineage>
        <taxon>Bacteria</taxon>
        <taxon>Pseudomonadati</taxon>
        <taxon>Planctomycetota</taxon>
        <taxon>Phycisphaerae</taxon>
        <taxon>Phycisphaerales</taxon>
        <taxon>Phycisphaeraceae</taxon>
        <taxon>Algisphaera</taxon>
    </lineage>
</organism>
<protein>
    <recommendedName>
        <fullName evidence="2">Phosphoesterase</fullName>
        <ecNumber evidence="2">3.1.4.-</ecNumber>
    </recommendedName>
</protein>
<proteinExistence type="inferred from homology"/>
<comment type="cofactor">
    <cofactor evidence="2">
        <name>a divalent metal cation</name>
        <dbReference type="ChEBI" id="CHEBI:60240"/>
    </cofactor>
</comment>
<keyword evidence="2" id="KW-0479">Metal-binding</keyword>
<dbReference type="AlphaFoldDB" id="A0A7X0H7D1"/>
<comment type="similarity">
    <text evidence="1 2">Belongs to the metallophosphoesterase superfamily. YfcE family.</text>
</comment>
<dbReference type="InterPro" id="IPR053193">
    <property type="entry name" value="MetalloPDE_YfcE-like"/>
</dbReference>
<dbReference type="Gene3D" id="3.60.21.10">
    <property type="match status" value="1"/>
</dbReference>
<reference evidence="4 5" key="1">
    <citation type="submission" date="2020-08" db="EMBL/GenBank/DDBJ databases">
        <title>Genomic Encyclopedia of Type Strains, Phase IV (KMG-IV): sequencing the most valuable type-strain genomes for metagenomic binning, comparative biology and taxonomic classification.</title>
        <authorList>
            <person name="Goeker M."/>
        </authorList>
    </citation>
    <scope>NUCLEOTIDE SEQUENCE [LARGE SCALE GENOMIC DNA]</scope>
    <source>
        <strain evidence="4 5">DSM 103725</strain>
    </source>
</reference>
<dbReference type="NCBIfam" id="TIGR00040">
    <property type="entry name" value="yfcE"/>
    <property type="match status" value="1"/>
</dbReference>
<sequence>MAWVFLAPWSDTGCNAAMKIGILSDTHDRLPTFRRALQLFARLEVDAVFHAGDLIAPFAAKLLTADADILPPKLFPEHVHVIYGNNDGERDGLKKILPQIVDGPLRVTLDTPGCGSGTTTVAMAHFIDWFKPDDLAGADVVISGHDHTPSIQSRPDGDRDVLFINPGECCGWVNERCTVALLDLSGPSPKADLIDVKG</sequence>
<evidence type="ECO:0000313" key="4">
    <source>
        <dbReference type="EMBL" id="MBB6430387.1"/>
    </source>
</evidence>
<dbReference type="GO" id="GO:0046872">
    <property type="term" value="F:metal ion binding"/>
    <property type="evidence" value="ECO:0007669"/>
    <property type="project" value="UniProtKB-KW"/>
</dbReference>
<name>A0A7X0H7D1_9BACT</name>